<accession>W5N6Q5</accession>
<feature type="region of interest" description="Disordered" evidence="6">
    <location>
        <begin position="132"/>
        <end position="154"/>
    </location>
</feature>
<dbReference type="GeneTree" id="ENSGT00530000063599"/>
<dbReference type="EMBL" id="AHAT01000422">
    <property type="status" value="NOT_ANNOTATED_CDS"/>
    <property type="molecule type" value="Genomic_DNA"/>
</dbReference>
<feature type="domain" description="Major facilitator superfamily associated" evidence="8">
    <location>
        <begin position="17"/>
        <end position="556"/>
    </location>
</feature>
<protein>
    <submittedName>
        <fullName evidence="9">Major facilitator superfamily domain containing 6-like</fullName>
    </submittedName>
</protein>
<evidence type="ECO:0000256" key="3">
    <source>
        <dbReference type="ARBA" id="ARBA00022692"/>
    </source>
</evidence>
<comment type="similarity">
    <text evidence="2">Belongs to the major facilitator superfamily. MFSD6 family.</text>
</comment>
<evidence type="ECO:0000256" key="5">
    <source>
        <dbReference type="ARBA" id="ARBA00023136"/>
    </source>
</evidence>
<dbReference type="Ensembl" id="ENSLOCT00000016344.1">
    <property type="protein sequence ID" value="ENSLOCP00000016314.1"/>
    <property type="gene ID" value="ENSLOCG00000013244.1"/>
</dbReference>
<feature type="transmembrane region" description="Helical" evidence="7">
    <location>
        <begin position="50"/>
        <end position="70"/>
    </location>
</feature>
<feature type="compositionally biased region" description="Basic and acidic residues" evidence="6">
    <location>
        <begin position="217"/>
        <end position="227"/>
    </location>
</feature>
<dbReference type="FunCoup" id="W5N6Q5">
    <property type="interactions" value="292"/>
</dbReference>
<evidence type="ECO:0000259" key="8">
    <source>
        <dbReference type="Pfam" id="PF12832"/>
    </source>
</evidence>
<feature type="transmembrane region" description="Helical" evidence="7">
    <location>
        <begin position="552"/>
        <end position="571"/>
    </location>
</feature>
<evidence type="ECO:0000256" key="2">
    <source>
        <dbReference type="ARBA" id="ARBA00005241"/>
    </source>
</evidence>
<dbReference type="InParanoid" id="W5N6Q5"/>
<dbReference type="OMA" id="EGLQWTF"/>
<name>W5N6Q5_LEPOC</name>
<feature type="transmembrane region" description="Helical" evidence="7">
    <location>
        <begin position="462"/>
        <end position="480"/>
    </location>
</feature>
<feature type="compositionally biased region" description="Polar residues" evidence="6">
    <location>
        <begin position="132"/>
        <end position="144"/>
    </location>
</feature>
<evidence type="ECO:0000256" key="6">
    <source>
        <dbReference type="SAM" id="MobiDB-lite"/>
    </source>
</evidence>
<dbReference type="InterPro" id="IPR024989">
    <property type="entry name" value="MFS_assoc_dom"/>
</dbReference>
<feature type="region of interest" description="Disordered" evidence="6">
    <location>
        <begin position="166"/>
        <end position="261"/>
    </location>
</feature>
<organism evidence="9 10">
    <name type="scientific">Lepisosteus oculatus</name>
    <name type="common">Spotted gar</name>
    <dbReference type="NCBI Taxonomy" id="7918"/>
    <lineage>
        <taxon>Eukaryota</taxon>
        <taxon>Metazoa</taxon>
        <taxon>Chordata</taxon>
        <taxon>Craniata</taxon>
        <taxon>Vertebrata</taxon>
        <taxon>Euteleostomi</taxon>
        <taxon>Actinopterygii</taxon>
        <taxon>Neopterygii</taxon>
        <taxon>Holostei</taxon>
        <taxon>Semionotiformes</taxon>
        <taxon>Lepisosteidae</taxon>
        <taxon>Lepisosteus</taxon>
    </lineage>
</organism>
<dbReference type="STRING" id="7918.ENSLOCP00000016314"/>
<dbReference type="Pfam" id="PF12832">
    <property type="entry name" value="MFS_1_like"/>
    <property type="match status" value="1"/>
</dbReference>
<keyword evidence="4 7" id="KW-1133">Transmembrane helix</keyword>
<evidence type="ECO:0000256" key="1">
    <source>
        <dbReference type="ARBA" id="ARBA00004141"/>
    </source>
</evidence>
<feature type="transmembrane region" description="Helical" evidence="7">
    <location>
        <begin position="354"/>
        <end position="373"/>
    </location>
</feature>
<dbReference type="GO" id="GO:0016020">
    <property type="term" value="C:membrane"/>
    <property type="evidence" value="ECO:0000318"/>
    <property type="project" value="GO_Central"/>
</dbReference>
<dbReference type="Proteomes" id="UP000018468">
    <property type="component" value="Linkage group LG10"/>
</dbReference>
<dbReference type="PANTHER" id="PTHR16172:SF41">
    <property type="entry name" value="MAJOR FACILITATOR SUPERFAMILY DOMAIN-CONTAINING PROTEIN 6-LIKE"/>
    <property type="match status" value="1"/>
</dbReference>
<feature type="transmembrane region" description="Helical" evidence="7">
    <location>
        <begin position="394"/>
        <end position="411"/>
    </location>
</feature>
<reference evidence="10" key="1">
    <citation type="submission" date="2011-12" db="EMBL/GenBank/DDBJ databases">
        <title>The Draft Genome of Lepisosteus oculatus.</title>
        <authorList>
            <consortium name="The Broad Institute Genome Assembly &amp; Analysis Group"/>
            <consortium name="Computational R&amp;D Group"/>
            <consortium name="and Sequencing Platform"/>
            <person name="Di Palma F."/>
            <person name="Alfoldi J."/>
            <person name="Johnson J."/>
            <person name="Berlin A."/>
            <person name="Gnerre S."/>
            <person name="Jaffe D."/>
            <person name="MacCallum I."/>
            <person name="Young S."/>
            <person name="Walker B.J."/>
            <person name="Lander E.S."/>
            <person name="Lindblad-Toh K."/>
        </authorList>
    </citation>
    <scope>NUCLEOTIDE SEQUENCE [LARGE SCALE GENOMIC DNA]</scope>
</reference>
<comment type="subcellular location">
    <subcellularLocation>
        <location evidence="1">Membrane</location>
        <topology evidence="1">Multi-pass membrane protein</topology>
    </subcellularLocation>
</comment>
<dbReference type="Gene3D" id="1.20.1250.20">
    <property type="entry name" value="MFS general substrate transporter like domains"/>
    <property type="match status" value="2"/>
</dbReference>
<dbReference type="PANTHER" id="PTHR16172">
    <property type="entry name" value="MAJOR FACILITATOR SUPERFAMILY DOMAIN-CONTAINING PROTEIN 6-LIKE"/>
    <property type="match status" value="1"/>
</dbReference>
<feature type="transmembrane region" description="Helical" evidence="7">
    <location>
        <begin position="431"/>
        <end position="450"/>
    </location>
</feature>
<keyword evidence="3 7" id="KW-0812">Transmembrane</keyword>
<evidence type="ECO:0000313" key="10">
    <source>
        <dbReference type="Proteomes" id="UP000018468"/>
    </source>
</evidence>
<evidence type="ECO:0000256" key="4">
    <source>
        <dbReference type="ARBA" id="ARBA00022989"/>
    </source>
</evidence>
<feature type="compositionally biased region" description="Basic and acidic residues" evidence="6">
    <location>
        <begin position="145"/>
        <end position="154"/>
    </location>
</feature>
<keyword evidence="5 7" id="KW-0472">Membrane</keyword>
<reference evidence="9" key="2">
    <citation type="submission" date="2025-08" db="UniProtKB">
        <authorList>
            <consortium name="Ensembl"/>
        </authorList>
    </citation>
    <scope>IDENTIFICATION</scope>
</reference>
<dbReference type="InterPro" id="IPR051717">
    <property type="entry name" value="MFS_MFSD6"/>
</dbReference>
<dbReference type="HOGENOM" id="CLU_013133_4_0_1"/>
<dbReference type="CDD" id="cd17479">
    <property type="entry name" value="MFS_MFSD6L"/>
    <property type="match status" value="1"/>
</dbReference>
<reference evidence="9" key="3">
    <citation type="submission" date="2025-09" db="UniProtKB">
        <authorList>
            <consortium name="Ensembl"/>
        </authorList>
    </citation>
    <scope>IDENTIFICATION</scope>
</reference>
<feature type="transmembrane region" description="Helical" evidence="7">
    <location>
        <begin position="275"/>
        <end position="297"/>
    </location>
</feature>
<dbReference type="AlphaFoldDB" id="W5N6Q5"/>
<feature type="compositionally biased region" description="Basic and acidic residues" evidence="6">
    <location>
        <begin position="244"/>
        <end position="258"/>
    </location>
</feature>
<evidence type="ECO:0000256" key="7">
    <source>
        <dbReference type="SAM" id="Phobius"/>
    </source>
</evidence>
<evidence type="ECO:0000313" key="9">
    <source>
        <dbReference type="Ensembl" id="ENSLOCP00000016314.1"/>
    </source>
</evidence>
<proteinExistence type="inferred from homology"/>
<feature type="transmembrane region" description="Helical" evidence="7">
    <location>
        <begin position="318"/>
        <end position="339"/>
    </location>
</feature>
<dbReference type="Bgee" id="ENSLOCG00000013244">
    <property type="expression patterns" value="Expressed in ovary and 9 other cell types or tissues"/>
</dbReference>
<dbReference type="InterPro" id="IPR036259">
    <property type="entry name" value="MFS_trans_sf"/>
</dbReference>
<feature type="transmembrane region" description="Helical" evidence="7">
    <location>
        <begin position="525"/>
        <end position="546"/>
    </location>
</feature>
<dbReference type="eggNOG" id="KOG3762">
    <property type="taxonomic scope" value="Eukaryota"/>
</dbReference>
<feature type="transmembrane region" description="Helical" evidence="7">
    <location>
        <begin position="12"/>
        <end position="38"/>
    </location>
</feature>
<sequence length="619" mass="67418">MKKSRQWDVRRAVALASIFHFLHSYATACLIPFLTLYFRQLGLTASMTSIIMGTKYLVGLVWSPVSSFLAKYYNKRRTVILTSLLCSLGAGLILLLIPPSDTKAAGEYCNFTLLRSTDYAPPGTPSLAYKTLTPSTPKSHGITHTTHDSTRTDEAATALRLRLDTPSAANRASKDVAPTAQLGLQTEPKKVGSAKPIAEEGEDARQALGGVEPAARWSKDDEREQDKISGPAAAGRSPSRRRVRSAERTREEGKEEQGSKGFLGSLNVMDAQHQLFFLVLIAVGLWEALAAPLEWTVDDGLYEYLDFVDSTERYGKHRLWALLGAAFGVCSAGLLVSSLDCFIGAHTPRSAAHFYAYALATASALPVAVFLPMHSSGQREPSPRALRALQLVSADSRAVLCAVAAFVLGAAASTVDNFLFWQMQNRGSHELHMGVAAAVALLAEIALSFFRGKVLRVLGQTGTAVLGTVCLAFQCLYYSFLWSPWAVLPIQVLSAFSKGAIWWALDAQCDDISMPGMERSVQRVFRSVSTGLGGGLGSFASGFVAQRFSLEVLYRATAATLLLWSVGFLIIQSRIPRQKRLNYSRLLAADTSEVSDSDSDQERDWFVKAMKDDSLNNNH</sequence>
<dbReference type="SUPFAM" id="SSF103473">
    <property type="entry name" value="MFS general substrate transporter"/>
    <property type="match status" value="1"/>
</dbReference>
<keyword evidence="10" id="KW-1185">Reference proteome</keyword>